<protein>
    <recommendedName>
        <fullName evidence="6">Tetratricopeptide repeat protein</fullName>
    </recommendedName>
</protein>
<dbReference type="Proteomes" id="UP000182703">
    <property type="component" value="Chromosome"/>
</dbReference>
<evidence type="ECO:0000256" key="2">
    <source>
        <dbReference type="SAM" id="MobiDB-lite"/>
    </source>
</evidence>
<sequence>MTRAVRPLVLLSMGMALAVSPWSGIAAQSQGSEPREPPQSAERPVSPAARRAAQLDQLFARLGNSRDAAEAAGIARLIERQWLRSGSDTADLLMSRALVAARSGNPPLAIELLDRVVVIEAGWAEAWAKRATLFGMLGDRRQAILDLQQAIAREPRHYEAWTALGRLFEVDEEKALALRAYRQALAVHPHLEAVKAAVARLAPDVDGRDI</sequence>
<reference evidence="4 5" key="1">
    <citation type="submission" date="2016-11" db="EMBL/GenBank/DDBJ databases">
        <title>Complete genome sequence of the aerobically denitrifying bacterium Chelatococcus daeguensis TAD1.</title>
        <authorList>
            <person name="Yang Y."/>
            <person name="Huang S."/>
            <person name="Lin E."/>
        </authorList>
    </citation>
    <scope>NUCLEOTIDE SEQUENCE [LARGE SCALE GENOMIC DNA]</scope>
    <source>
        <strain evidence="4 5">TAD1</strain>
    </source>
</reference>
<feature type="repeat" description="TPR" evidence="1">
    <location>
        <begin position="158"/>
        <end position="191"/>
    </location>
</feature>
<dbReference type="SUPFAM" id="SSF48452">
    <property type="entry name" value="TPR-like"/>
    <property type="match status" value="1"/>
</dbReference>
<organism evidence="4 5">
    <name type="scientific">Chelatococcus daeguensis</name>
    <dbReference type="NCBI Taxonomy" id="444444"/>
    <lineage>
        <taxon>Bacteria</taxon>
        <taxon>Pseudomonadati</taxon>
        <taxon>Pseudomonadota</taxon>
        <taxon>Alphaproteobacteria</taxon>
        <taxon>Hyphomicrobiales</taxon>
        <taxon>Chelatococcaceae</taxon>
        <taxon>Chelatococcus</taxon>
    </lineage>
</organism>
<evidence type="ECO:0000256" key="1">
    <source>
        <dbReference type="PROSITE-ProRule" id="PRU00339"/>
    </source>
</evidence>
<feature type="repeat" description="TPR" evidence="1">
    <location>
        <begin position="124"/>
        <end position="157"/>
    </location>
</feature>
<evidence type="ECO:0000313" key="4">
    <source>
        <dbReference type="EMBL" id="APF38307.1"/>
    </source>
</evidence>
<dbReference type="Gene3D" id="1.25.40.10">
    <property type="entry name" value="Tetratricopeptide repeat domain"/>
    <property type="match status" value="1"/>
</dbReference>
<dbReference type="RefSeq" id="WP_071924127.1">
    <property type="nucleotide sequence ID" value="NZ_CP018095.1"/>
</dbReference>
<proteinExistence type="predicted"/>
<dbReference type="InterPro" id="IPR019734">
    <property type="entry name" value="TPR_rpt"/>
</dbReference>
<dbReference type="EMBL" id="CP018095">
    <property type="protein sequence ID" value="APF38307.1"/>
    <property type="molecule type" value="Genomic_DNA"/>
</dbReference>
<keyword evidence="1" id="KW-0802">TPR repeat</keyword>
<evidence type="ECO:0000313" key="5">
    <source>
        <dbReference type="Proteomes" id="UP000182703"/>
    </source>
</evidence>
<feature type="region of interest" description="Disordered" evidence="2">
    <location>
        <begin position="27"/>
        <end position="47"/>
    </location>
</feature>
<keyword evidence="5" id="KW-1185">Reference proteome</keyword>
<keyword evidence="3" id="KW-0732">Signal</keyword>
<gene>
    <name evidence="4" type="ORF">BOQ54_14050</name>
</gene>
<dbReference type="KEGG" id="cdq:BOQ54_14050"/>
<accession>A0AAC9JQG1</accession>
<evidence type="ECO:0008006" key="6">
    <source>
        <dbReference type="Google" id="ProtNLM"/>
    </source>
</evidence>
<dbReference type="Pfam" id="PF13432">
    <property type="entry name" value="TPR_16"/>
    <property type="match status" value="2"/>
</dbReference>
<dbReference type="AlphaFoldDB" id="A0AAC9JQG1"/>
<feature type="chain" id="PRO_5042080318" description="Tetratricopeptide repeat protein" evidence="3">
    <location>
        <begin position="19"/>
        <end position="210"/>
    </location>
</feature>
<dbReference type="InterPro" id="IPR011990">
    <property type="entry name" value="TPR-like_helical_dom_sf"/>
</dbReference>
<feature type="signal peptide" evidence="3">
    <location>
        <begin position="1"/>
        <end position="18"/>
    </location>
</feature>
<name>A0AAC9JQG1_9HYPH</name>
<dbReference type="PROSITE" id="PS50005">
    <property type="entry name" value="TPR"/>
    <property type="match status" value="2"/>
</dbReference>
<evidence type="ECO:0000256" key="3">
    <source>
        <dbReference type="SAM" id="SignalP"/>
    </source>
</evidence>
<dbReference type="SMART" id="SM00028">
    <property type="entry name" value="TPR"/>
    <property type="match status" value="3"/>
</dbReference>